<comment type="caution">
    <text evidence="2">The sequence shown here is derived from an EMBL/GenBank/DDBJ whole genome shotgun (WGS) entry which is preliminary data.</text>
</comment>
<dbReference type="Proteomes" id="UP000051223">
    <property type="component" value="Unassembled WGS sequence"/>
</dbReference>
<dbReference type="eggNOG" id="ENOG502ZIK8">
    <property type="taxonomic scope" value="Bacteria"/>
</dbReference>
<gene>
    <name evidence="2" type="ORF">FC39_GL000740</name>
</gene>
<dbReference type="PATRIC" id="fig|1423754.3.peg.762"/>
<name>A0A0R1YM24_9LACO</name>
<dbReference type="RefSeq" id="WP_025079859.1">
    <property type="nucleotide sequence ID" value="NZ_AZGI01000025.1"/>
</dbReference>
<protein>
    <submittedName>
        <fullName evidence="2">Hydrophobic protein</fullName>
    </submittedName>
</protein>
<feature type="transmembrane region" description="Helical" evidence="1">
    <location>
        <begin position="52"/>
        <end position="69"/>
    </location>
</feature>
<evidence type="ECO:0000256" key="1">
    <source>
        <dbReference type="SAM" id="Phobius"/>
    </source>
</evidence>
<proteinExistence type="predicted"/>
<dbReference type="STRING" id="1423754.FC39_GL000740"/>
<dbReference type="EMBL" id="AZGI01000025">
    <property type="protein sequence ID" value="KRM40268.1"/>
    <property type="molecule type" value="Genomic_DNA"/>
</dbReference>
<dbReference type="OrthoDB" id="2299756at2"/>
<evidence type="ECO:0000313" key="2">
    <source>
        <dbReference type="EMBL" id="KRM40268.1"/>
    </source>
</evidence>
<organism evidence="2 3">
    <name type="scientific">Lactobacillus hamsteri DSM 5661 = JCM 6256</name>
    <dbReference type="NCBI Taxonomy" id="1423754"/>
    <lineage>
        <taxon>Bacteria</taxon>
        <taxon>Bacillati</taxon>
        <taxon>Bacillota</taxon>
        <taxon>Bacilli</taxon>
        <taxon>Lactobacillales</taxon>
        <taxon>Lactobacillaceae</taxon>
        <taxon>Lactobacillus</taxon>
    </lineage>
</organism>
<feature type="transmembrane region" description="Helical" evidence="1">
    <location>
        <begin position="96"/>
        <end position="118"/>
    </location>
</feature>
<sequence length="183" mass="21496">MGLWIFLLILIYFFVKETFEEETATRVSLVIIPIYSALMMIFTIGQNFTPQTLLITLGLIIVGITVGLFQTKKVQVTVTDELNKYQLPKVKIKRGWYYLIGWIAIFVISILVEMAYGAEINHEELSEKLAIEILRDMSSIVMFTNESSWFIWVLNFSSSWTYDTYLFFKYPKLRQYVVLRKKN</sequence>
<accession>A0A0R1YM24</accession>
<reference evidence="2 3" key="1">
    <citation type="journal article" date="2015" name="Genome Announc.">
        <title>Expanding the biotechnology potential of lactobacilli through comparative genomics of 213 strains and associated genera.</title>
        <authorList>
            <person name="Sun Z."/>
            <person name="Harris H.M."/>
            <person name="McCann A."/>
            <person name="Guo C."/>
            <person name="Argimon S."/>
            <person name="Zhang W."/>
            <person name="Yang X."/>
            <person name="Jeffery I.B."/>
            <person name="Cooney J.C."/>
            <person name="Kagawa T.F."/>
            <person name="Liu W."/>
            <person name="Song Y."/>
            <person name="Salvetti E."/>
            <person name="Wrobel A."/>
            <person name="Rasinkangas P."/>
            <person name="Parkhill J."/>
            <person name="Rea M.C."/>
            <person name="O'Sullivan O."/>
            <person name="Ritari J."/>
            <person name="Douillard F.P."/>
            <person name="Paul Ross R."/>
            <person name="Yang R."/>
            <person name="Briner A.E."/>
            <person name="Felis G.E."/>
            <person name="de Vos W.M."/>
            <person name="Barrangou R."/>
            <person name="Klaenhammer T.R."/>
            <person name="Caufield P.W."/>
            <person name="Cui Y."/>
            <person name="Zhang H."/>
            <person name="O'Toole P.W."/>
        </authorList>
    </citation>
    <scope>NUCLEOTIDE SEQUENCE [LARGE SCALE GENOMIC DNA]</scope>
    <source>
        <strain evidence="2 3">DSM 5661</strain>
    </source>
</reference>
<dbReference type="AlphaFoldDB" id="A0A0R1YM24"/>
<keyword evidence="1" id="KW-0472">Membrane</keyword>
<keyword evidence="1" id="KW-0812">Transmembrane</keyword>
<keyword evidence="1" id="KW-1133">Transmembrane helix</keyword>
<evidence type="ECO:0000313" key="3">
    <source>
        <dbReference type="Proteomes" id="UP000051223"/>
    </source>
</evidence>
<keyword evidence="3" id="KW-1185">Reference proteome</keyword>